<evidence type="ECO:0000313" key="3">
    <source>
        <dbReference type="Proteomes" id="UP001462961"/>
    </source>
</evidence>
<accession>A0ABV0DWN7</accession>
<dbReference type="EMBL" id="JAYLVJ010000018">
    <property type="protein sequence ID" value="MEO1755532.1"/>
    <property type="molecule type" value="Genomic_DNA"/>
</dbReference>
<sequence>MGACRHEEWGLRFRFIGLGLLVLVYWFWFIGFGLLVLVFWFWVFWFCQRALCLGLHGALLASAFAPFRGAGGVVWFGLVWFAWVFAGIRDALAHFTRRPCAGRHLLFFAAAKKSRQKKAAHTASP</sequence>
<evidence type="ECO:0000256" key="1">
    <source>
        <dbReference type="SAM" id="Phobius"/>
    </source>
</evidence>
<name>A0ABV0DWN7_9BURK</name>
<feature type="transmembrane region" description="Helical" evidence="1">
    <location>
        <begin position="73"/>
        <end position="92"/>
    </location>
</feature>
<gene>
    <name evidence="2" type="ORF">VOI32_16525</name>
</gene>
<keyword evidence="1" id="KW-0812">Transmembrane</keyword>
<feature type="transmembrane region" description="Helical" evidence="1">
    <location>
        <begin position="15"/>
        <end position="43"/>
    </location>
</feature>
<dbReference type="RefSeq" id="WP_342925618.1">
    <property type="nucleotide sequence ID" value="NZ_JAYLVJ010000018.1"/>
</dbReference>
<keyword evidence="1" id="KW-1133">Transmembrane helix</keyword>
<keyword evidence="3" id="KW-1185">Reference proteome</keyword>
<keyword evidence="1" id="KW-0472">Membrane</keyword>
<reference evidence="2 3" key="1">
    <citation type="submission" date="2024-01" db="EMBL/GenBank/DDBJ databases">
        <title>The diversity of rhizobia nodulating Mimosa spp. in eleven states of Brazil covering several biomes is determined by host plant, location, and edaphic factors.</title>
        <authorList>
            <person name="Rouws L."/>
            <person name="Barauna A."/>
            <person name="Beukes C."/>
            <person name="De Faria S.M."/>
            <person name="Gross E."/>
            <person name="Dos Reis Junior F.B."/>
            <person name="Simon M."/>
            <person name="Maluk M."/>
            <person name="Odee D.W."/>
            <person name="Kenicer G."/>
            <person name="Young J.P.W."/>
            <person name="Reis V.M."/>
            <person name="Zilli J."/>
            <person name="James E.K."/>
        </authorList>
    </citation>
    <scope>NUCLEOTIDE SEQUENCE [LARGE SCALE GENOMIC DNA]</scope>
    <source>
        <strain evidence="2 3">JHI1651</strain>
    </source>
</reference>
<protein>
    <submittedName>
        <fullName evidence="2">Uncharacterized protein</fullName>
    </submittedName>
</protein>
<organism evidence="2 3">
    <name type="scientific">Paraburkholderia caribensis</name>
    <dbReference type="NCBI Taxonomy" id="75105"/>
    <lineage>
        <taxon>Bacteria</taxon>
        <taxon>Pseudomonadati</taxon>
        <taxon>Pseudomonadota</taxon>
        <taxon>Betaproteobacteria</taxon>
        <taxon>Burkholderiales</taxon>
        <taxon>Burkholderiaceae</taxon>
        <taxon>Paraburkholderia</taxon>
    </lineage>
</organism>
<evidence type="ECO:0000313" key="2">
    <source>
        <dbReference type="EMBL" id="MEO1755532.1"/>
    </source>
</evidence>
<dbReference type="Proteomes" id="UP001462961">
    <property type="component" value="Unassembled WGS sequence"/>
</dbReference>
<proteinExistence type="predicted"/>
<comment type="caution">
    <text evidence="2">The sequence shown here is derived from an EMBL/GenBank/DDBJ whole genome shotgun (WGS) entry which is preliminary data.</text>
</comment>